<dbReference type="AlphaFoldDB" id="A0A0G1UBZ8"/>
<accession>A0A0G1UBZ8</accession>
<reference evidence="6 7" key="1">
    <citation type="journal article" date="2015" name="Nature">
        <title>rRNA introns, odd ribosomes, and small enigmatic genomes across a large radiation of phyla.</title>
        <authorList>
            <person name="Brown C.T."/>
            <person name="Hug L.A."/>
            <person name="Thomas B.C."/>
            <person name="Sharon I."/>
            <person name="Castelle C.J."/>
            <person name="Singh A."/>
            <person name="Wilkins M.J."/>
            <person name="Williams K.H."/>
            <person name="Banfield J.F."/>
        </authorList>
    </citation>
    <scope>NUCLEOTIDE SEQUENCE [LARGE SCALE GENOMIC DNA]</scope>
</reference>
<comment type="caution">
    <text evidence="6">The sequence shown here is derived from an EMBL/GenBank/DDBJ whole genome shotgun (WGS) entry which is preliminary data.</text>
</comment>
<dbReference type="Gene3D" id="3.30.700.10">
    <property type="entry name" value="Glycoprotein, Type 4 Pilin"/>
    <property type="match status" value="1"/>
</dbReference>
<evidence type="ECO:0000256" key="4">
    <source>
        <dbReference type="ARBA" id="ARBA00022989"/>
    </source>
</evidence>
<keyword evidence="3" id="KW-0812">Transmembrane</keyword>
<dbReference type="PROSITE" id="PS00409">
    <property type="entry name" value="PROKAR_NTER_METHYL"/>
    <property type="match status" value="1"/>
</dbReference>
<protein>
    <submittedName>
        <fullName evidence="6">Prepilin-type N-cleavage/methylation domain protein</fullName>
    </submittedName>
</protein>
<keyword evidence="5" id="KW-0472">Membrane</keyword>
<organism evidence="6 7">
    <name type="scientific">Candidatus Jorgensenbacteria bacterium GW2011_GWA1_48_11</name>
    <dbReference type="NCBI Taxonomy" id="1618660"/>
    <lineage>
        <taxon>Bacteria</taxon>
        <taxon>Candidatus Joergenseniibacteriota</taxon>
    </lineage>
</organism>
<dbReference type="GO" id="GO:0016020">
    <property type="term" value="C:membrane"/>
    <property type="evidence" value="ECO:0007669"/>
    <property type="project" value="UniProtKB-SubCell"/>
</dbReference>
<dbReference type="InterPro" id="IPR012902">
    <property type="entry name" value="N_methyl_site"/>
</dbReference>
<dbReference type="GO" id="GO:0015627">
    <property type="term" value="C:type II protein secretion system complex"/>
    <property type="evidence" value="ECO:0007669"/>
    <property type="project" value="InterPro"/>
</dbReference>
<evidence type="ECO:0000256" key="5">
    <source>
        <dbReference type="ARBA" id="ARBA00023136"/>
    </source>
</evidence>
<name>A0A0G1UBZ8_9BACT</name>
<dbReference type="Proteomes" id="UP000034956">
    <property type="component" value="Unassembled WGS sequence"/>
</dbReference>
<comment type="subcellular location">
    <subcellularLocation>
        <location evidence="1">Membrane</location>
        <topology evidence="1">Single-pass membrane protein</topology>
    </subcellularLocation>
</comment>
<dbReference type="SUPFAM" id="SSF54523">
    <property type="entry name" value="Pili subunits"/>
    <property type="match status" value="1"/>
</dbReference>
<evidence type="ECO:0000313" key="6">
    <source>
        <dbReference type="EMBL" id="KKU91681.1"/>
    </source>
</evidence>
<keyword evidence="4" id="KW-1133">Transmembrane helix</keyword>
<keyword evidence="2" id="KW-0488">Methylation</keyword>
<evidence type="ECO:0000313" key="7">
    <source>
        <dbReference type="Proteomes" id="UP000034956"/>
    </source>
</evidence>
<dbReference type="InterPro" id="IPR045584">
    <property type="entry name" value="Pilin-like"/>
</dbReference>
<dbReference type="PRINTS" id="PR00885">
    <property type="entry name" value="BCTERIALGSPH"/>
</dbReference>
<dbReference type="PANTHER" id="PTHR30093">
    <property type="entry name" value="GENERAL SECRETION PATHWAY PROTEIN G"/>
    <property type="match status" value="1"/>
</dbReference>
<proteinExistence type="predicted"/>
<gene>
    <name evidence="6" type="ORF">UY23_C0001G0287</name>
</gene>
<dbReference type="InterPro" id="IPR002416">
    <property type="entry name" value="T2SS_protein-GspH"/>
</dbReference>
<dbReference type="NCBIfam" id="TIGR02532">
    <property type="entry name" value="IV_pilin_GFxxxE"/>
    <property type="match status" value="1"/>
</dbReference>
<dbReference type="Pfam" id="PF07963">
    <property type="entry name" value="N_methyl"/>
    <property type="match status" value="1"/>
</dbReference>
<evidence type="ECO:0000256" key="2">
    <source>
        <dbReference type="ARBA" id="ARBA00022481"/>
    </source>
</evidence>
<dbReference type="GO" id="GO:0015628">
    <property type="term" value="P:protein secretion by the type II secretion system"/>
    <property type="evidence" value="ECO:0007669"/>
    <property type="project" value="InterPro"/>
</dbReference>
<sequence length="131" mass="13598">MRNNRKGFTLIEMLVVIAVIGILSAAVLTALGPSRAKAKDTRIISGLNQVRALAETLYDGDYDAVVVTQTDIAKVATDITNNQGTLTINVATDKLSYAAYSNLVSGGFYCVDSAGTAKTEAATPGIGAVCP</sequence>
<evidence type="ECO:0000256" key="1">
    <source>
        <dbReference type="ARBA" id="ARBA00004167"/>
    </source>
</evidence>
<dbReference type="EMBL" id="LCPF01000001">
    <property type="protein sequence ID" value="KKU91681.1"/>
    <property type="molecule type" value="Genomic_DNA"/>
</dbReference>
<evidence type="ECO:0000256" key="3">
    <source>
        <dbReference type="ARBA" id="ARBA00022692"/>
    </source>
</evidence>